<dbReference type="InterPro" id="IPR010994">
    <property type="entry name" value="RuvA_2-like"/>
</dbReference>
<dbReference type="Pfam" id="PF08459">
    <property type="entry name" value="UvrC_RNaseH_dom"/>
    <property type="match status" value="1"/>
</dbReference>
<sequence length="369" mass="41286">MLDVFALARLDTNTLVFALFVRNGKVIGTEKFRMDADLEESDADILSAFLSQYYAESASFVPEVLLYQDASDMEAISSWLTGLAGRKVEVHRPQRGEKRRLTEMAYRNCLDVLEKDASLQKRAWERGEGALTQLSAILGLETVPSRLECFDNSHMQGRDTVSSMVVFTDGQPDKSAYRRFRIREEAGGNDLIAMKEALTRRFQKAAENEAGFLPLPDLLIMDGGPAQLQVALDVLDSFSLDFIPTIGLAELSETIYLPGEPEPIALPRNSAPQHLIERLRDEAHRFAISYHRNVHNRNALYSVLDSIPGVGDKRKRALFDTFLTIEAIKSASLDELKAVPLIDARTAESVYGYFHKENADTPAAEQEQE</sequence>
<reference evidence="2" key="1">
    <citation type="submission" date="2019-08" db="EMBL/GenBank/DDBJ databases">
        <authorList>
            <person name="Kucharzyk K."/>
            <person name="Murdoch R.W."/>
            <person name="Higgins S."/>
            <person name="Loffler F."/>
        </authorList>
    </citation>
    <scope>NUCLEOTIDE SEQUENCE</scope>
</reference>
<dbReference type="Pfam" id="PF14520">
    <property type="entry name" value="HHH_5"/>
    <property type="match status" value="1"/>
</dbReference>
<dbReference type="InterPro" id="IPR050066">
    <property type="entry name" value="UvrABC_protein_C"/>
</dbReference>
<dbReference type="Gene3D" id="3.30.420.340">
    <property type="entry name" value="UvrC, RNAse H endonuclease domain"/>
    <property type="match status" value="1"/>
</dbReference>
<dbReference type="SUPFAM" id="SSF47781">
    <property type="entry name" value="RuvA domain 2-like"/>
    <property type="match status" value="1"/>
</dbReference>
<dbReference type="PROSITE" id="PS50165">
    <property type="entry name" value="UVRC"/>
    <property type="match status" value="1"/>
</dbReference>
<protein>
    <submittedName>
        <fullName evidence="2">UvrABC system protein C</fullName>
    </submittedName>
</protein>
<name>A0A644XTT4_9ZZZZ</name>
<dbReference type="Pfam" id="PF22920">
    <property type="entry name" value="UvrC_RNaseH"/>
    <property type="match status" value="1"/>
</dbReference>
<dbReference type="PANTHER" id="PTHR30562:SF1">
    <property type="entry name" value="UVRABC SYSTEM PROTEIN C"/>
    <property type="match status" value="1"/>
</dbReference>
<dbReference type="AlphaFoldDB" id="A0A644XTT4"/>
<dbReference type="InterPro" id="IPR001162">
    <property type="entry name" value="UvrC_RNase_H_dom"/>
</dbReference>
<dbReference type="InterPro" id="IPR038476">
    <property type="entry name" value="UvrC_RNase_H_dom_sf"/>
</dbReference>
<dbReference type="GO" id="GO:0009380">
    <property type="term" value="C:excinuclease repair complex"/>
    <property type="evidence" value="ECO:0007669"/>
    <property type="project" value="TreeGrafter"/>
</dbReference>
<dbReference type="Gene3D" id="1.10.150.20">
    <property type="entry name" value="5' to 3' exonuclease, C-terminal subdomain"/>
    <property type="match status" value="1"/>
</dbReference>
<evidence type="ECO:0000313" key="2">
    <source>
        <dbReference type="EMBL" id="MPM19622.1"/>
    </source>
</evidence>
<dbReference type="GO" id="GO:0009381">
    <property type="term" value="F:excinuclease ABC activity"/>
    <property type="evidence" value="ECO:0007669"/>
    <property type="project" value="InterPro"/>
</dbReference>
<proteinExistence type="predicted"/>
<dbReference type="EMBL" id="VSSQ01003210">
    <property type="protein sequence ID" value="MPM19622.1"/>
    <property type="molecule type" value="Genomic_DNA"/>
</dbReference>
<organism evidence="2">
    <name type="scientific">bioreactor metagenome</name>
    <dbReference type="NCBI Taxonomy" id="1076179"/>
    <lineage>
        <taxon>unclassified sequences</taxon>
        <taxon>metagenomes</taxon>
        <taxon>ecological metagenomes</taxon>
    </lineage>
</organism>
<gene>
    <name evidence="2" type="primary">uvrC_27</name>
    <name evidence="2" type="ORF">SDC9_66048</name>
</gene>
<comment type="caution">
    <text evidence="2">The sequence shown here is derived from an EMBL/GenBank/DDBJ whole genome shotgun (WGS) entry which is preliminary data.</text>
</comment>
<dbReference type="GO" id="GO:0006974">
    <property type="term" value="P:DNA damage response"/>
    <property type="evidence" value="ECO:0007669"/>
    <property type="project" value="TreeGrafter"/>
</dbReference>
<feature type="domain" description="UvrC family homology region profile" evidence="1">
    <location>
        <begin position="16"/>
        <end position="235"/>
    </location>
</feature>
<accession>A0A644XTT4</accession>
<dbReference type="PANTHER" id="PTHR30562">
    <property type="entry name" value="UVRC/OXIDOREDUCTASE"/>
    <property type="match status" value="1"/>
</dbReference>
<evidence type="ECO:0000259" key="1">
    <source>
        <dbReference type="PROSITE" id="PS50165"/>
    </source>
</evidence>